<evidence type="ECO:0000256" key="1">
    <source>
        <dbReference type="SAM" id="Phobius"/>
    </source>
</evidence>
<evidence type="ECO:0000313" key="2">
    <source>
        <dbReference type="EMBL" id="MBO8430483.1"/>
    </source>
</evidence>
<dbReference type="SUPFAM" id="SSF54523">
    <property type="entry name" value="Pili subunits"/>
    <property type="match status" value="1"/>
</dbReference>
<dbReference type="InterPro" id="IPR045584">
    <property type="entry name" value="Pilin-like"/>
</dbReference>
<dbReference type="AlphaFoldDB" id="A0A9D9DPN5"/>
<comment type="caution">
    <text evidence="2">The sequence shown here is derived from an EMBL/GenBank/DDBJ whole genome shotgun (WGS) entry which is preliminary data.</text>
</comment>
<feature type="transmembrane region" description="Helical" evidence="1">
    <location>
        <begin position="12"/>
        <end position="31"/>
    </location>
</feature>
<dbReference type="EMBL" id="JADIND010000080">
    <property type="protein sequence ID" value="MBO8430483.1"/>
    <property type="molecule type" value="Genomic_DNA"/>
</dbReference>
<keyword evidence="1" id="KW-0472">Membrane</keyword>
<sequence>MTKKFGFTLAEVLITLGIIGVVAAMTMPTLLNSTNGAQYRTAYKKALSVLSQAVVLNVALDDYDLSQTNANDDGATDEASVYALFMNRMNVVKTADANSSEDWGASGVDTVKFGSGATDNYTLFFNDGITFTFPKATAGCTAGNATVTESICKGVIDVNGAKNPNKLVTCDGTTNSWNSAVDDCTVTNPTDMYPVKFYDQSVLPATDAAEAVLYGGK</sequence>
<keyword evidence="1" id="KW-0812">Transmembrane</keyword>
<dbReference type="InterPro" id="IPR012902">
    <property type="entry name" value="N_methyl_site"/>
</dbReference>
<dbReference type="Proteomes" id="UP000823632">
    <property type="component" value="Unassembled WGS sequence"/>
</dbReference>
<name>A0A9D9DPN5_9BACT</name>
<gene>
    <name evidence="2" type="ORF">IAC76_03780</name>
</gene>
<dbReference type="NCBIfam" id="TIGR02532">
    <property type="entry name" value="IV_pilin_GFxxxE"/>
    <property type="match status" value="1"/>
</dbReference>
<dbReference type="Pfam" id="PF07963">
    <property type="entry name" value="N_methyl"/>
    <property type="match status" value="1"/>
</dbReference>
<keyword evidence="1" id="KW-1133">Transmembrane helix</keyword>
<reference evidence="2" key="1">
    <citation type="submission" date="2020-10" db="EMBL/GenBank/DDBJ databases">
        <authorList>
            <person name="Gilroy R."/>
        </authorList>
    </citation>
    <scope>NUCLEOTIDE SEQUENCE</scope>
    <source>
        <strain evidence="2">10192</strain>
    </source>
</reference>
<evidence type="ECO:0000313" key="3">
    <source>
        <dbReference type="Proteomes" id="UP000823632"/>
    </source>
</evidence>
<reference evidence="2" key="2">
    <citation type="journal article" date="2021" name="PeerJ">
        <title>Extensive microbial diversity within the chicken gut microbiome revealed by metagenomics and culture.</title>
        <authorList>
            <person name="Gilroy R."/>
            <person name="Ravi A."/>
            <person name="Getino M."/>
            <person name="Pursley I."/>
            <person name="Horton D.L."/>
            <person name="Alikhan N.F."/>
            <person name="Baker D."/>
            <person name="Gharbi K."/>
            <person name="Hall N."/>
            <person name="Watson M."/>
            <person name="Adriaenssens E.M."/>
            <person name="Foster-Nyarko E."/>
            <person name="Jarju S."/>
            <person name="Secka A."/>
            <person name="Antonio M."/>
            <person name="Oren A."/>
            <person name="Chaudhuri R.R."/>
            <person name="La Ragione R."/>
            <person name="Hildebrand F."/>
            <person name="Pallen M.J."/>
        </authorList>
    </citation>
    <scope>NUCLEOTIDE SEQUENCE</scope>
    <source>
        <strain evidence="2">10192</strain>
    </source>
</reference>
<organism evidence="2 3">
    <name type="scientific">Candidatus Scatousia excrementipullorum</name>
    <dbReference type="NCBI Taxonomy" id="2840936"/>
    <lineage>
        <taxon>Bacteria</taxon>
        <taxon>Candidatus Scatousia</taxon>
    </lineage>
</organism>
<protein>
    <submittedName>
        <fullName evidence="2">Type II secretion system protein</fullName>
    </submittedName>
</protein>
<proteinExistence type="predicted"/>
<accession>A0A9D9DPN5</accession>
<dbReference type="Gene3D" id="3.30.700.10">
    <property type="entry name" value="Glycoprotein, Type 4 Pilin"/>
    <property type="match status" value="1"/>
</dbReference>